<dbReference type="PANTHER" id="PTHR38083:SF1">
    <property type="entry name" value="CALCIUM-DEPENDENT CELL ADHESION MOLECULE 1-RELATED"/>
    <property type="match status" value="1"/>
</dbReference>
<dbReference type="GO" id="GO:0098609">
    <property type="term" value="P:cell-cell adhesion"/>
    <property type="evidence" value="ECO:0007669"/>
    <property type="project" value="InterPro"/>
</dbReference>
<dbReference type="Proteomes" id="UP000027192">
    <property type="component" value="Unassembled WGS sequence"/>
</dbReference>
<feature type="domain" description="Calcium-dependent cell adhesion molecule N-terminal" evidence="1">
    <location>
        <begin position="4"/>
        <end position="82"/>
    </location>
</feature>
<dbReference type="InterPro" id="IPR011024">
    <property type="entry name" value="G_crystallin-like"/>
</dbReference>
<organism evidence="3 4">
    <name type="scientific">Photobacterium galatheae</name>
    <dbReference type="NCBI Taxonomy" id="1654360"/>
    <lineage>
        <taxon>Bacteria</taxon>
        <taxon>Pseudomonadati</taxon>
        <taxon>Pseudomonadota</taxon>
        <taxon>Gammaproteobacteria</taxon>
        <taxon>Vibrionales</taxon>
        <taxon>Vibrionaceae</taxon>
        <taxon>Photobacterium</taxon>
    </lineage>
</organism>
<evidence type="ECO:0000313" key="3">
    <source>
        <dbReference type="EMBL" id="KDM93421.1"/>
    </source>
</evidence>
<dbReference type="InterPro" id="IPR038423">
    <property type="entry name" value="CAD_C_sf"/>
</dbReference>
<comment type="caution">
    <text evidence="3">The sequence shown here is derived from an EMBL/GenBank/DDBJ whole genome shotgun (WGS) entry which is preliminary data.</text>
</comment>
<dbReference type="Gene3D" id="2.60.40.1720">
    <property type="entry name" value="Calcium-dependent cell adhesion molecule-1"/>
    <property type="match status" value="1"/>
</dbReference>
<dbReference type="InterPro" id="IPR015059">
    <property type="entry name" value="Ca_cell_adhesion_N_dom"/>
</dbReference>
<evidence type="ECO:0000259" key="2">
    <source>
        <dbReference type="Pfam" id="PF14564"/>
    </source>
</evidence>
<proteinExistence type="predicted"/>
<dbReference type="AlphaFoldDB" id="A0A066RWC6"/>
<dbReference type="Pfam" id="PF08964">
    <property type="entry name" value="Crystall_3"/>
    <property type="match status" value="1"/>
</dbReference>
<evidence type="ECO:0000313" key="4">
    <source>
        <dbReference type="Proteomes" id="UP000027192"/>
    </source>
</evidence>
<dbReference type="Pfam" id="PF14564">
    <property type="entry name" value="Membrane_bind"/>
    <property type="match status" value="1"/>
</dbReference>
<dbReference type="EMBL" id="JMIB01000002">
    <property type="protein sequence ID" value="KDM93421.1"/>
    <property type="molecule type" value="Genomic_DNA"/>
</dbReference>
<name>A0A066RWC6_9GAMM</name>
<dbReference type="InterPro" id="IPR052885">
    <property type="entry name" value="Dictyostelium_CAD"/>
</dbReference>
<dbReference type="GO" id="GO:0016020">
    <property type="term" value="C:membrane"/>
    <property type="evidence" value="ECO:0007669"/>
    <property type="project" value="InterPro"/>
</dbReference>
<dbReference type="InterPro" id="IPR029283">
    <property type="entry name" value="Membrane-bd"/>
</dbReference>
<keyword evidence="4" id="KW-1185">Reference proteome</keyword>
<gene>
    <name evidence="3" type="ORF">EA58_00715</name>
</gene>
<evidence type="ECO:0000259" key="1">
    <source>
        <dbReference type="Pfam" id="PF08964"/>
    </source>
</evidence>
<dbReference type="Gene3D" id="2.60.20.10">
    <property type="entry name" value="Crystallins"/>
    <property type="match status" value="1"/>
</dbReference>
<dbReference type="SUPFAM" id="SSF49695">
    <property type="entry name" value="gamma-Crystallin-like"/>
    <property type="match status" value="1"/>
</dbReference>
<reference evidence="3 4" key="1">
    <citation type="submission" date="2014-04" db="EMBL/GenBank/DDBJ databases">
        <title>Draft genome sequence of Photobacterium halotolerans S2753: a solonamide, ngercheumicin and holomycin producer.</title>
        <authorList>
            <person name="Machado H.R."/>
            <person name="Gram L."/>
        </authorList>
    </citation>
    <scope>NUCLEOTIDE SEQUENCE [LARGE SCALE GENOMIC DNA]</scope>
    <source>
        <strain evidence="3 4">S2753</strain>
    </source>
</reference>
<sequence length="199" mass="22603">MDLAFYREKNFGGTPEYYSLGDDVTFHNGDNFNDKYLSLKVINPVKVNCYQHSDGSGIFHSYTLGDYASIEEMGGLSKFQIIEIDTHFAISMRLIDETGGEPRQFMMTFNAHNIGDAQIWSGDQEYSLLPVTENDDLVTCAIYIRDMTTGEYIANGSMYFQYNTNNGIVEIVTPPETFPPNLTVKRIDNTKFDFTLTSR</sequence>
<feature type="domain" description="Calcium-dependent cell adhesion molecule 1 membrane-binding" evidence="2">
    <location>
        <begin position="90"/>
        <end position="196"/>
    </location>
</feature>
<protein>
    <submittedName>
        <fullName evidence="3">Uncharacterized protein</fullName>
    </submittedName>
</protein>
<dbReference type="PANTHER" id="PTHR38083">
    <property type="entry name" value="CALCIUM-DEPENDENT CELL ADHESION MOLECULE 1-RELATED"/>
    <property type="match status" value="1"/>
</dbReference>
<accession>A0A066RWC6</accession>